<feature type="domain" description="Alpha/beta hydrolase fold-3" evidence="3">
    <location>
        <begin position="84"/>
        <end position="293"/>
    </location>
</feature>
<gene>
    <name evidence="5" type="primary">LOC115755316</name>
</gene>
<dbReference type="AlphaFoldDB" id="A0A8B8QW20"/>
<dbReference type="GeneID" id="115755316"/>
<dbReference type="PANTHER" id="PTHR23024:SF546">
    <property type="entry name" value="CARBOXYLESTERASE 120-RELATED"/>
    <property type="match status" value="1"/>
</dbReference>
<dbReference type="RefSeq" id="XP_030550522.2">
    <property type="nucleotide sequence ID" value="XM_030694662.2"/>
</dbReference>
<feature type="region of interest" description="Disordered" evidence="2">
    <location>
        <begin position="1"/>
        <end position="55"/>
    </location>
</feature>
<dbReference type="InterPro" id="IPR013094">
    <property type="entry name" value="AB_hydrolase_3"/>
</dbReference>
<dbReference type="Proteomes" id="UP000827889">
    <property type="component" value="Chromosome 8"/>
</dbReference>
<keyword evidence="4" id="KW-1185">Reference proteome</keyword>
<dbReference type="Gene3D" id="3.40.50.1820">
    <property type="entry name" value="alpha/beta hydrolase"/>
    <property type="match status" value="1"/>
</dbReference>
<reference evidence="5" key="1">
    <citation type="submission" date="2025-08" db="UniProtKB">
        <authorList>
            <consortium name="RefSeq"/>
        </authorList>
    </citation>
    <scope>IDENTIFICATION</scope>
    <source>
        <tissue evidence="5">Leaf</tissue>
    </source>
</reference>
<evidence type="ECO:0000256" key="2">
    <source>
        <dbReference type="SAM" id="MobiDB-lite"/>
    </source>
</evidence>
<dbReference type="PANTHER" id="PTHR23024">
    <property type="entry name" value="ARYLACETAMIDE DEACETYLASE"/>
    <property type="match status" value="1"/>
</dbReference>
<evidence type="ECO:0000313" key="5">
    <source>
        <dbReference type="RefSeq" id="XP_030550522.2"/>
    </source>
</evidence>
<proteinExistence type="inferred from homology"/>
<comment type="similarity">
    <text evidence="1">Belongs to the 'GDXG' lipolytic enzyme family.</text>
</comment>
<evidence type="ECO:0000313" key="4">
    <source>
        <dbReference type="Proteomes" id="UP000827889"/>
    </source>
</evidence>
<dbReference type="GO" id="GO:0016787">
    <property type="term" value="F:hydrolase activity"/>
    <property type="evidence" value="ECO:0007669"/>
    <property type="project" value="InterPro"/>
</dbReference>
<sequence length="325" mass="35809">MAGQHPDRNPNPAANAYDRPRVVLDPDGTFPRLLDDPKTPAVPDPDQPFAVRTKDVPINPTHGTWARIYLPRPPLPPDQKLPLIVYYHGGGFVYFSPSSTRIHEFCSLIAAKLSAVVVSSSYRLAPENRLPAAYDDAVEALCWVRTATEEWLRERVDFSRCFLMGTSAGGNIAYHAGLRASAATVDLEPLVIRGLILHHPFFGGSQRTESETRLFNNPVLPVNGTDLMWELALPAGADRDHEYCNPMAGDRLEEWGRMRTLGWQVVVAGGGGDPLIDRQRELTAELEAKGVQVVGFFGGEGDSHAVEMMEPAKAEFFLEKLKGIV</sequence>
<dbReference type="KEGG" id="rarg:115755316"/>
<evidence type="ECO:0000256" key="1">
    <source>
        <dbReference type="ARBA" id="ARBA00010515"/>
    </source>
</evidence>
<name>A0A8B8QW20_9MYRT</name>
<protein>
    <submittedName>
        <fullName evidence="5">Carboxylesterase 1-like</fullName>
    </submittedName>
</protein>
<dbReference type="Pfam" id="PF07859">
    <property type="entry name" value="Abhydrolase_3"/>
    <property type="match status" value="1"/>
</dbReference>
<accession>A0A8B8QW20</accession>
<dbReference type="SUPFAM" id="SSF53474">
    <property type="entry name" value="alpha/beta-Hydrolases"/>
    <property type="match status" value="1"/>
</dbReference>
<dbReference type="InterPro" id="IPR050466">
    <property type="entry name" value="Carboxylest/Gibb_receptor"/>
</dbReference>
<dbReference type="InterPro" id="IPR029058">
    <property type="entry name" value="AB_hydrolase_fold"/>
</dbReference>
<organism evidence="4 5">
    <name type="scientific">Rhodamnia argentea</name>
    <dbReference type="NCBI Taxonomy" id="178133"/>
    <lineage>
        <taxon>Eukaryota</taxon>
        <taxon>Viridiplantae</taxon>
        <taxon>Streptophyta</taxon>
        <taxon>Embryophyta</taxon>
        <taxon>Tracheophyta</taxon>
        <taxon>Spermatophyta</taxon>
        <taxon>Magnoliopsida</taxon>
        <taxon>eudicotyledons</taxon>
        <taxon>Gunneridae</taxon>
        <taxon>Pentapetalae</taxon>
        <taxon>rosids</taxon>
        <taxon>malvids</taxon>
        <taxon>Myrtales</taxon>
        <taxon>Myrtaceae</taxon>
        <taxon>Myrtoideae</taxon>
        <taxon>Myrteae</taxon>
        <taxon>Australasian group</taxon>
        <taxon>Rhodamnia</taxon>
    </lineage>
</organism>
<evidence type="ECO:0000259" key="3">
    <source>
        <dbReference type="Pfam" id="PF07859"/>
    </source>
</evidence>